<dbReference type="RefSeq" id="WP_166156787.1">
    <property type="nucleotide sequence ID" value="NZ_JAAOIW010000024.1"/>
</dbReference>
<sequence>METLITENNKPLEKVGFKKKRKVKEETVFGYLFLLPTIGAFIVFSLVPTLAVFVLSLFQWDLIRPPVFLGLENYVQIFSSQDFWHSLWVTIKYVFYSQTPKLLIALLLALCLNKSLPGIRAFRIPIILPWIAMPIAVATVWRWILDPMTGLLNYYLSKIGIPGITWFSPSNTLQSIALVDVWQHFGFTTILFLVGLQSIPTMYYEAAEIDGARRFKAFWHITLPLLKPTILFILITSLIGSFQVFDIVYATTHGGPGDLSRVYYYMIYEKAFNSLQMGYASGLSVILFTILMILTLIQLRVFRDNDTN</sequence>
<evidence type="ECO:0000313" key="10">
    <source>
        <dbReference type="Proteomes" id="UP001165962"/>
    </source>
</evidence>
<keyword evidence="5 7" id="KW-1133">Transmembrane helix</keyword>
<dbReference type="Proteomes" id="UP001165962">
    <property type="component" value="Unassembled WGS sequence"/>
</dbReference>
<organism evidence="9 10">
    <name type="scientific">Paenibacillus agricola</name>
    <dbReference type="NCBI Taxonomy" id="2716264"/>
    <lineage>
        <taxon>Bacteria</taxon>
        <taxon>Bacillati</taxon>
        <taxon>Bacillota</taxon>
        <taxon>Bacilli</taxon>
        <taxon>Bacillales</taxon>
        <taxon>Paenibacillaceae</taxon>
        <taxon>Paenibacillus</taxon>
    </lineage>
</organism>
<name>A0ABX0JH85_9BACL</name>
<dbReference type="PANTHER" id="PTHR30193:SF37">
    <property type="entry name" value="INNER MEMBRANE ABC TRANSPORTER PERMEASE PROTEIN YCJO"/>
    <property type="match status" value="1"/>
</dbReference>
<keyword evidence="3" id="KW-1003">Cell membrane</keyword>
<dbReference type="PANTHER" id="PTHR30193">
    <property type="entry name" value="ABC TRANSPORTER PERMEASE PROTEIN"/>
    <property type="match status" value="1"/>
</dbReference>
<reference evidence="9" key="1">
    <citation type="submission" date="2020-03" db="EMBL/GenBank/DDBJ databases">
        <title>Draft sequencing of Paenibacilllus sp. S3N08.</title>
        <authorList>
            <person name="Kim D.-U."/>
        </authorList>
    </citation>
    <scope>NUCLEOTIDE SEQUENCE</scope>
    <source>
        <strain evidence="9">S3N08</strain>
    </source>
</reference>
<evidence type="ECO:0000256" key="2">
    <source>
        <dbReference type="ARBA" id="ARBA00022448"/>
    </source>
</evidence>
<dbReference type="InterPro" id="IPR035906">
    <property type="entry name" value="MetI-like_sf"/>
</dbReference>
<keyword evidence="6 7" id="KW-0472">Membrane</keyword>
<evidence type="ECO:0000256" key="7">
    <source>
        <dbReference type="RuleBase" id="RU363032"/>
    </source>
</evidence>
<dbReference type="PROSITE" id="PS50928">
    <property type="entry name" value="ABC_TM1"/>
    <property type="match status" value="1"/>
</dbReference>
<accession>A0ABX0JH85</accession>
<comment type="similarity">
    <text evidence="7">Belongs to the binding-protein-dependent transport system permease family.</text>
</comment>
<dbReference type="InterPro" id="IPR051393">
    <property type="entry name" value="ABC_transporter_permease"/>
</dbReference>
<dbReference type="Gene3D" id="1.10.3720.10">
    <property type="entry name" value="MetI-like"/>
    <property type="match status" value="1"/>
</dbReference>
<keyword evidence="10" id="KW-1185">Reference proteome</keyword>
<evidence type="ECO:0000256" key="5">
    <source>
        <dbReference type="ARBA" id="ARBA00022989"/>
    </source>
</evidence>
<dbReference type="InterPro" id="IPR000515">
    <property type="entry name" value="MetI-like"/>
</dbReference>
<keyword evidence="4 7" id="KW-0812">Transmembrane</keyword>
<comment type="caution">
    <text evidence="9">The sequence shown here is derived from an EMBL/GenBank/DDBJ whole genome shotgun (WGS) entry which is preliminary data.</text>
</comment>
<feature type="transmembrane region" description="Helical" evidence="7">
    <location>
        <begin position="93"/>
        <end position="112"/>
    </location>
</feature>
<proteinExistence type="inferred from homology"/>
<feature type="transmembrane region" description="Helical" evidence="7">
    <location>
        <begin position="279"/>
        <end position="302"/>
    </location>
</feature>
<feature type="transmembrane region" description="Helical" evidence="7">
    <location>
        <begin position="28"/>
        <end position="58"/>
    </location>
</feature>
<evidence type="ECO:0000259" key="8">
    <source>
        <dbReference type="PROSITE" id="PS50928"/>
    </source>
</evidence>
<dbReference type="CDD" id="cd06261">
    <property type="entry name" value="TM_PBP2"/>
    <property type="match status" value="1"/>
</dbReference>
<evidence type="ECO:0000256" key="1">
    <source>
        <dbReference type="ARBA" id="ARBA00004651"/>
    </source>
</evidence>
<feature type="transmembrane region" description="Helical" evidence="7">
    <location>
        <begin position="181"/>
        <end position="204"/>
    </location>
</feature>
<feature type="transmembrane region" description="Helical" evidence="7">
    <location>
        <begin position="124"/>
        <end position="144"/>
    </location>
</feature>
<evidence type="ECO:0000256" key="3">
    <source>
        <dbReference type="ARBA" id="ARBA00022475"/>
    </source>
</evidence>
<comment type="subcellular location">
    <subcellularLocation>
        <location evidence="1 7">Cell membrane</location>
        <topology evidence="1 7">Multi-pass membrane protein</topology>
    </subcellularLocation>
</comment>
<feature type="transmembrane region" description="Helical" evidence="7">
    <location>
        <begin position="225"/>
        <end position="245"/>
    </location>
</feature>
<evidence type="ECO:0000256" key="4">
    <source>
        <dbReference type="ARBA" id="ARBA00022692"/>
    </source>
</evidence>
<evidence type="ECO:0000256" key="6">
    <source>
        <dbReference type="ARBA" id="ARBA00023136"/>
    </source>
</evidence>
<protein>
    <submittedName>
        <fullName evidence="9">Sugar ABC transporter permease</fullName>
    </submittedName>
</protein>
<feature type="domain" description="ABC transmembrane type-1" evidence="8">
    <location>
        <begin position="87"/>
        <end position="298"/>
    </location>
</feature>
<evidence type="ECO:0000313" key="9">
    <source>
        <dbReference type="EMBL" id="NHN34923.1"/>
    </source>
</evidence>
<dbReference type="SUPFAM" id="SSF161098">
    <property type="entry name" value="MetI-like"/>
    <property type="match status" value="1"/>
</dbReference>
<keyword evidence="2 7" id="KW-0813">Transport</keyword>
<gene>
    <name evidence="9" type="ORF">G9U52_34845</name>
</gene>
<dbReference type="EMBL" id="JAAOIW010000024">
    <property type="protein sequence ID" value="NHN34923.1"/>
    <property type="molecule type" value="Genomic_DNA"/>
</dbReference>
<dbReference type="Pfam" id="PF00528">
    <property type="entry name" value="BPD_transp_1"/>
    <property type="match status" value="1"/>
</dbReference>